<evidence type="ECO:0000313" key="11">
    <source>
        <dbReference type="Proteomes" id="UP000002490"/>
    </source>
</evidence>
<dbReference type="SUPFAM" id="SSF53383">
    <property type="entry name" value="PLP-dependent transferases"/>
    <property type="match status" value="1"/>
</dbReference>
<evidence type="ECO:0000256" key="1">
    <source>
        <dbReference type="ARBA" id="ARBA00001933"/>
    </source>
</evidence>
<accession>Q8D0C8</accession>
<dbReference type="GO" id="GO:0030170">
    <property type="term" value="F:pyridoxal phosphate binding"/>
    <property type="evidence" value="ECO:0007669"/>
    <property type="project" value="InterPro"/>
</dbReference>
<evidence type="ECO:0000313" key="8">
    <source>
        <dbReference type="EMBL" id="AAM85933.1"/>
    </source>
</evidence>
<dbReference type="GO" id="GO:0008483">
    <property type="term" value="F:transaminase activity"/>
    <property type="evidence" value="ECO:0007669"/>
    <property type="project" value="UniProtKB-KW"/>
</dbReference>
<dbReference type="EMBL" id="AE017042">
    <property type="protein sequence ID" value="AAS61908.1"/>
    <property type="molecule type" value="Genomic_DNA"/>
</dbReference>
<evidence type="ECO:0000259" key="7">
    <source>
        <dbReference type="Pfam" id="PF00155"/>
    </source>
</evidence>
<evidence type="ECO:0000256" key="4">
    <source>
        <dbReference type="ARBA" id="ARBA00022576"/>
    </source>
</evidence>
<dbReference type="EMBL" id="AE009952">
    <property type="protein sequence ID" value="AAM85933.1"/>
    <property type="molecule type" value="Genomic_DNA"/>
</dbReference>
<dbReference type="Pfam" id="PF00155">
    <property type="entry name" value="Aminotran_1_2"/>
    <property type="match status" value="1"/>
</dbReference>
<evidence type="ECO:0000313" key="10">
    <source>
        <dbReference type="Proteomes" id="UP000001019"/>
    </source>
</evidence>
<evidence type="ECO:0000256" key="3">
    <source>
        <dbReference type="ARBA" id="ARBA00011738"/>
    </source>
</evidence>
<dbReference type="CDD" id="cd00609">
    <property type="entry name" value="AAT_like"/>
    <property type="match status" value="1"/>
</dbReference>
<accession>Q74UN2</accession>
<evidence type="ECO:0000313" key="9">
    <source>
        <dbReference type="EMBL" id="AAS61908.1"/>
    </source>
</evidence>
<dbReference type="PANTHER" id="PTHR42790:SF19">
    <property type="entry name" value="KYNURENINE_ALPHA-AMINOADIPATE AMINOTRANSFERASE, MITOCHONDRIAL"/>
    <property type="match status" value="1"/>
</dbReference>
<dbReference type="InterPro" id="IPR015422">
    <property type="entry name" value="PyrdxlP-dep_Trfase_small"/>
</dbReference>
<keyword evidence="6" id="KW-0663">Pyridoxal phosphate</keyword>
<comment type="cofactor">
    <cofactor evidence="1">
        <name>pyridoxal 5'-phosphate</name>
        <dbReference type="ChEBI" id="CHEBI:597326"/>
    </cofactor>
</comment>
<name>Q8D0C8_YERPE</name>
<reference evidence="9" key="2">
    <citation type="submission" date="2003-04" db="EMBL/GenBank/DDBJ databases">
        <authorList>
            <person name="Song Y."/>
            <person name="Tong Z."/>
            <person name="Wang L."/>
            <person name="Han Y."/>
            <person name="Zhang J."/>
            <person name="Pei D."/>
            <person name="Wang J."/>
            <person name="Zhou D."/>
            <person name="Han Y."/>
            <person name="Pang X."/>
            <person name="Zhai J."/>
            <person name="Chen F."/>
            <person name="Qin H."/>
            <person name="Wang J."/>
            <person name="Li S."/>
            <person name="Guo Z."/>
            <person name="Ye C."/>
            <person name="Du Z."/>
            <person name="Lin W."/>
            <person name="Wang J."/>
            <person name="Yu J."/>
            <person name="Yang H."/>
            <person name="Wang J."/>
            <person name="Huang P."/>
            <person name="Yang R."/>
        </authorList>
    </citation>
    <scope>NUCLEOTIDE SEQUENCE</scope>
    <source>
        <strain evidence="9">91001</strain>
    </source>
</reference>
<dbReference type="InterPro" id="IPR015424">
    <property type="entry name" value="PyrdxlP-dep_Trfase"/>
</dbReference>
<dbReference type="HOGENOM" id="CLU_017584_0_6_6"/>
<dbReference type="EnsemblBacteria" id="AAS61908">
    <property type="protein sequence ID" value="AAS61908"/>
    <property type="gene ID" value="YP_1678"/>
</dbReference>
<dbReference type="Gene3D" id="3.90.1150.10">
    <property type="entry name" value="Aspartate Aminotransferase, domain 1"/>
    <property type="match status" value="1"/>
</dbReference>
<evidence type="ECO:0000256" key="6">
    <source>
        <dbReference type="ARBA" id="ARBA00022898"/>
    </source>
</evidence>
<evidence type="ECO:0000256" key="2">
    <source>
        <dbReference type="ARBA" id="ARBA00007441"/>
    </source>
</evidence>
<protein>
    <submittedName>
        <fullName evidence="8">Aminotransferase</fullName>
    </submittedName>
</protein>
<dbReference type="InterPro" id="IPR015421">
    <property type="entry name" value="PyrdxlP-dep_Trfase_major"/>
</dbReference>
<dbReference type="DNASU" id="1147322"/>
<dbReference type="Proteomes" id="UP000001019">
    <property type="component" value="Chromosome"/>
</dbReference>
<comment type="subunit">
    <text evidence="3">Homodimer.</text>
</comment>
<dbReference type="Proteomes" id="UP000002490">
    <property type="component" value="Chromosome"/>
</dbReference>
<dbReference type="InterPro" id="IPR050859">
    <property type="entry name" value="Class-I_PLP-dep_aminotransf"/>
</dbReference>
<gene>
    <name evidence="9" type="primary">aRO81</name>
    <name evidence="8" type="ordered locus">y2375</name>
    <name evidence="9" type="ordered locus">YP_1678</name>
</gene>
<dbReference type="KEGG" id="ypm:YP_1678"/>
<keyword evidence="4 8" id="KW-0032">Aminotransferase</keyword>
<keyword evidence="5" id="KW-0808">Transferase</keyword>
<dbReference type="Gene3D" id="3.40.640.10">
    <property type="entry name" value="Type I PLP-dependent aspartate aminotransferase-like (Major domain)"/>
    <property type="match status" value="1"/>
</dbReference>
<reference evidence="10" key="3">
    <citation type="journal article" date="2004" name="DNA Res.">
        <title>Complete genome sequence of Yersinia pestis strain 91001, an isolate avirulent to humans.</title>
        <authorList>
            <person name="Song Y."/>
            <person name="Tong Z."/>
            <person name="Wang J."/>
            <person name="Wang L."/>
            <person name="Guo Z."/>
            <person name="Han Y."/>
            <person name="Zhang J."/>
            <person name="Pei D."/>
            <person name="Zhou D."/>
            <person name="Qin H."/>
            <person name="Pang X."/>
            <person name="Han Y."/>
            <person name="Zhai J."/>
            <person name="Li M."/>
            <person name="Cui B."/>
            <person name="Qi Z."/>
            <person name="Jin L."/>
            <person name="Dai R."/>
            <person name="Chen F."/>
            <person name="Li S."/>
            <person name="Ye C."/>
            <person name="Du Z."/>
            <person name="Lin W."/>
            <person name="Wang J."/>
            <person name="Yu J."/>
            <person name="Yang H."/>
            <person name="Wang J."/>
            <person name="Huang P."/>
            <person name="Yang R."/>
        </authorList>
    </citation>
    <scope>NUCLEOTIDE SEQUENCE [LARGE SCALE GENOMIC DNA]</scope>
    <source>
        <strain evidence="10">91001 / Biovar Mediaevalis</strain>
    </source>
</reference>
<proteinExistence type="inferred from homology"/>
<dbReference type="KEGG" id="ypk:y2375"/>
<dbReference type="InterPro" id="IPR004839">
    <property type="entry name" value="Aminotransferase_I/II_large"/>
</dbReference>
<reference evidence="9" key="4">
    <citation type="submission" date="2016-05" db="EMBL/GenBank/DDBJ databases">
        <title>Reannotation of Yersinia pestis strain 91001 based on omics data.</title>
        <authorList>
            <person name="Yiqing M."/>
        </authorList>
    </citation>
    <scope>NUCLEOTIDE SEQUENCE</scope>
    <source>
        <strain evidence="9">91001</strain>
    </source>
</reference>
<organism evidence="8 11">
    <name type="scientific">Yersinia pestis</name>
    <dbReference type="NCBI Taxonomy" id="632"/>
    <lineage>
        <taxon>Bacteria</taxon>
        <taxon>Pseudomonadati</taxon>
        <taxon>Pseudomonadota</taxon>
        <taxon>Gammaproteobacteria</taxon>
        <taxon>Enterobacterales</taxon>
        <taxon>Yersiniaceae</taxon>
        <taxon>Yersinia</taxon>
    </lineage>
</organism>
<reference evidence="8 11" key="1">
    <citation type="journal article" date="2002" name="J. Bacteriol.">
        <title>Genome sequence of Yersinia pestis KIM.</title>
        <authorList>
            <person name="Deng W."/>
            <person name="Burland V."/>
            <person name="Plunkett G.III."/>
            <person name="Boutin A."/>
            <person name="Mayhew G.F."/>
            <person name="Liss P."/>
            <person name="Perna N.T."/>
            <person name="Rose D.J."/>
            <person name="Mau B."/>
            <person name="Zhou S."/>
            <person name="Schwartz D.C."/>
            <person name="Fetherston J.D."/>
            <person name="Lindler L.E."/>
            <person name="Brubaker R.R."/>
            <person name="Plana G.V."/>
            <person name="Straley S.C."/>
            <person name="McDonough K.A."/>
            <person name="Nilles M.L."/>
            <person name="Matson J.S."/>
            <person name="Blattner F.R."/>
            <person name="Perry R.D."/>
        </authorList>
    </citation>
    <scope>NUCLEOTIDE SEQUENCE [LARGE SCALE GENOMIC DNA]</scope>
    <source>
        <strain evidence="8">KIM</strain>
        <strain evidence="11">KIM10+ / Biovar Mediaevalis</strain>
    </source>
</reference>
<sequence length="395" mass="44311">MVDLCGRTAMNKIITDQRHQFSSRVNDLHPSPIREILSVIDRPGMISFAGGLPAVESFPHMSLEGMPQPMLQYGASEGELELRQQIAQNLCERGLSCTEEQVLIISGSQQGIDLVAKLFIDEGTPVAVESPTYLAALQVFRFFGAQFVAYDSTQPDIDKLRTEKPAFAYTIPTFQNPSGHCLDTEQRELLAKTCDDIMLPLFEDDPYHDLVYDPCERKPVCASLQRASWIYQGSFSKSLSPALRLGYLVASSELIPYLTRLKQAADLHSSRISQWLVLQQLRSPRHTEHMHELAAYYRTRRDAFEISLQRHFGSLATWKKPAGGLFFWLTLNRCIDTRQLLPKALASNIAFMPGESFLPHSSEGCGQLRLNFSHATEEQADVGLKILAGLVQEHA</sequence>
<dbReference type="AlphaFoldDB" id="Q8D0C8"/>
<dbReference type="IntAct" id="Q8D0C8">
    <property type="interactions" value="5"/>
</dbReference>
<comment type="similarity">
    <text evidence="2">Belongs to the class-I pyridoxal-phosphate-dependent aminotransferase family.</text>
</comment>
<evidence type="ECO:0000256" key="5">
    <source>
        <dbReference type="ARBA" id="ARBA00022679"/>
    </source>
</evidence>
<feature type="domain" description="Aminotransferase class I/classII large" evidence="7">
    <location>
        <begin position="64"/>
        <end position="385"/>
    </location>
</feature>
<dbReference type="FunFam" id="3.40.640.10:FF:000053">
    <property type="entry name" value="Aminotransferase, class I"/>
    <property type="match status" value="1"/>
</dbReference>
<dbReference type="PANTHER" id="PTHR42790">
    <property type="entry name" value="AMINOTRANSFERASE"/>
    <property type="match status" value="1"/>
</dbReference>